<dbReference type="Proteomes" id="UP000658225">
    <property type="component" value="Unassembled WGS sequence"/>
</dbReference>
<sequence length="110" mass="13091">MFVVDQGLNKITKIANKTFQELGIREREHLQEWIADNTECLGEELLIIQKEFDDFDDTNERSVCRFHLENFTLKYALLELYYIFRILCSIRKKYYNEGFIRNGRDGDGNG</sequence>
<name>A0A927R409_9BACL</name>
<comment type="caution">
    <text evidence="1">The sequence shown here is derived from an EMBL/GenBank/DDBJ whole genome shotgun (WGS) entry which is preliminary data.</text>
</comment>
<keyword evidence="2" id="KW-1185">Reference proteome</keyword>
<dbReference type="EMBL" id="JADBEL010000015">
    <property type="protein sequence ID" value="MBE1555661.1"/>
    <property type="molecule type" value="Genomic_DNA"/>
</dbReference>
<gene>
    <name evidence="1" type="ORF">H4683_002781</name>
</gene>
<dbReference type="RefSeq" id="WP_192599353.1">
    <property type="nucleotide sequence ID" value="NZ_JADBEL010000015.1"/>
</dbReference>
<accession>A0A927R409</accession>
<organism evidence="1 2">
    <name type="scientific">Sporosarcina limicola</name>
    <dbReference type="NCBI Taxonomy" id="34101"/>
    <lineage>
        <taxon>Bacteria</taxon>
        <taxon>Bacillati</taxon>
        <taxon>Bacillota</taxon>
        <taxon>Bacilli</taxon>
        <taxon>Bacillales</taxon>
        <taxon>Caryophanaceae</taxon>
        <taxon>Sporosarcina</taxon>
    </lineage>
</organism>
<dbReference type="AlphaFoldDB" id="A0A927R409"/>
<protein>
    <submittedName>
        <fullName evidence="1">Uncharacterized protein</fullName>
    </submittedName>
</protein>
<reference evidence="1" key="1">
    <citation type="submission" date="2020-10" db="EMBL/GenBank/DDBJ databases">
        <title>Genomic Encyclopedia of Type Strains, Phase IV (KMG-IV): sequencing the most valuable type-strain genomes for metagenomic binning, comparative biology and taxonomic classification.</title>
        <authorList>
            <person name="Goeker M."/>
        </authorList>
    </citation>
    <scope>NUCLEOTIDE SEQUENCE</scope>
    <source>
        <strain evidence="1">DSM 13886</strain>
    </source>
</reference>
<evidence type="ECO:0000313" key="2">
    <source>
        <dbReference type="Proteomes" id="UP000658225"/>
    </source>
</evidence>
<evidence type="ECO:0000313" key="1">
    <source>
        <dbReference type="EMBL" id="MBE1555661.1"/>
    </source>
</evidence>
<proteinExistence type="predicted"/>